<proteinExistence type="predicted"/>
<protein>
    <submittedName>
        <fullName evidence="2">Uncharacterized protein</fullName>
    </submittedName>
</protein>
<dbReference type="EMBL" id="AP014685">
    <property type="protein sequence ID" value="BAR61122.1"/>
    <property type="molecule type" value="Genomic_DNA"/>
</dbReference>
<organism evidence="2 3">
    <name type="scientific">Bradyrhizobium diazoefficiens</name>
    <dbReference type="NCBI Taxonomy" id="1355477"/>
    <lineage>
        <taxon>Bacteria</taxon>
        <taxon>Pseudomonadati</taxon>
        <taxon>Pseudomonadota</taxon>
        <taxon>Alphaproteobacteria</taxon>
        <taxon>Hyphomicrobiales</taxon>
        <taxon>Nitrobacteraceae</taxon>
        <taxon>Bradyrhizobium</taxon>
    </lineage>
</organism>
<evidence type="ECO:0000313" key="2">
    <source>
        <dbReference type="EMBL" id="BAR61122.1"/>
    </source>
</evidence>
<dbReference type="AlphaFoldDB" id="A0A0E4FWW0"/>
<sequence>MFVNLRRPRIFAHSRSPPAAADRCSSRYRRPHRGSDSSTRCRRSRRPFPRCENPRCRPRAGARRRAGRQSRRRR</sequence>
<evidence type="ECO:0000313" key="3">
    <source>
        <dbReference type="Proteomes" id="UP000063308"/>
    </source>
</evidence>
<gene>
    <name evidence="2" type="ORF">NK6_7971</name>
</gene>
<feature type="compositionally biased region" description="Basic residues" evidence="1">
    <location>
        <begin position="1"/>
        <end position="12"/>
    </location>
</feature>
<feature type="region of interest" description="Disordered" evidence="1">
    <location>
        <begin position="1"/>
        <end position="74"/>
    </location>
</feature>
<evidence type="ECO:0000256" key="1">
    <source>
        <dbReference type="SAM" id="MobiDB-lite"/>
    </source>
</evidence>
<feature type="compositionally biased region" description="Basic residues" evidence="1">
    <location>
        <begin position="56"/>
        <end position="74"/>
    </location>
</feature>
<dbReference type="Proteomes" id="UP000063308">
    <property type="component" value="Chromosome"/>
</dbReference>
<name>A0A0E4FWW0_9BRAD</name>
<reference evidence="2 3" key="1">
    <citation type="submission" date="2014-11" db="EMBL/GenBank/DDBJ databases">
        <title>Symbiosis island explosion on the genome of extra-slow-growing strains of soybean bradyrhizobia with massive insertion sequences.</title>
        <authorList>
            <person name="Iida T."/>
            <person name="Minamisawa K."/>
        </authorList>
    </citation>
    <scope>NUCLEOTIDE SEQUENCE [LARGE SCALE GENOMIC DNA]</scope>
    <source>
        <strain evidence="2 3">NK6</strain>
    </source>
</reference>
<accession>A0A0E4FWW0</accession>